<feature type="transmembrane region" description="Helical" evidence="7">
    <location>
        <begin position="63"/>
        <end position="82"/>
    </location>
</feature>
<feature type="transmembrane region" description="Helical" evidence="7">
    <location>
        <begin position="247"/>
        <end position="271"/>
    </location>
</feature>
<feature type="transmembrane region" description="Helical" evidence="7">
    <location>
        <begin position="164"/>
        <end position="181"/>
    </location>
</feature>
<evidence type="ECO:0000256" key="4">
    <source>
        <dbReference type="ARBA" id="ARBA00022840"/>
    </source>
</evidence>
<sequence>MTDNTTHSQRSRRAILWSYVRPHRKTLAFALVLGLGASAVNLANPLATRWVLDSLSAAELNLVPPLAALTSLMILGAFLHWWQAITLGSLAETIVYDARSSMIHRYLTGKVLPLTSRPAGELTTRVTSDSVLLREASSASLVELIDGTIMLIGSLILMAVLDPILVLTTAITIGIVVGIFIRMTPAIARAEQQGQDALGVLGGQLQATLRAIKTVKAAGAQGRQETKLLGLATESRKQGIIAVRRRALTGATAMTGVQIALMIILSAGAWRVALGDMTVSTLVAFLLYALGIVGPIEQISGSITRLQSGMAAAGRIQELEDIDFERTHADAKASTSESGDTIVEFDQVTARYTPGGAPILDGVSLAVPRVGHTAIVGPSGAGKTTMLSAMLDFIQPERGELRLNGTPYPGLAPDEIRAHFAYVEQETPTLPGTLRDNLTLANPGATPEDIDVVLKTVRLDEHVATLPQGLDTELTDTNVSGGQRQRIALARALLAKPDILLLDEVTAQLDGISEGAIHDAITDYATRHAVVTVAHRLSTVVDADNIAVMQAGRIIAQGTHHQLMTDNPLYQQLVAALSLDK</sequence>
<accession>A0A6H9XP66</accession>
<evidence type="ECO:0000256" key="2">
    <source>
        <dbReference type="ARBA" id="ARBA00022692"/>
    </source>
</evidence>
<dbReference type="InterPro" id="IPR011527">
    <property type="entry name" value="ABC1_TM_dom"/>
</dbReference>
<dbReference type="PROSITE" id="PS50929">
    <property type="entry name" value="ABC_TM1F"/>
    <property type="match status" value="1"/>
</dbReference>
<dbReference type="InterPro" id="IPR017871">
    <property type="entry name" value="ABC_transporter-like_CS"/>
</dbReference>
<dbReference type="InterPro" id="IPR039421">
    <property type="entry name" value="Type_1_exporter"/>
</dbReference>
<evidence type="ECO:0000313" key="11">
    <source>
        <dbReference type="Proteomes" id="UP000249886"/>
    </source>
</evidence>
<dbReference type="PROSITE" id="PS50893">
    <property type="entry name" value="ABC_TRANSPORTER_2"/>
    <property type="match status" value="1"/>
</dbReference>
<protein>
    <submittedName>
        <fullName evidence="10">ABC transporter ATP-binding protein</fullName>
        <ecNumber evidence="10">3.6.3.-</ecNumber>
    </submittedName>
</protein>
<dbReference type="InterPro" id="IPR003593">
    <property type="entry name" value="AAA+_ATPase"/>
</dbReference>
<dbReference type="Pfam" id="PF00664">
    <property type="entry name" value="ABC_membrane"/>
    <property type="match status" value="1"/>
</dbReference>
<dbReference type="GO" id="GO:0005524">
    <property type="term" value="F:ATP binding"/>
    <property type="evidence" value="ECO:0007669"/>
    <property type="project" value="UniProtKB-KW"/>
</dbReference>
<dbReference type="GeneID" id="84574586"/>
<dbReference type="Gene3D" id="1.20.1560.10">
    <property type="entry name" value="ABC transporter type 1, transmembrane domain"/>
    <property type="match status" value="1"/>
</dbReference>
<dbReference type="InterPro" id="IPR036640">
    <property type="entry name" value="ABC1_TM_sf"/>
</dbReference>
<evidence type="ECO:0000256" key="6">
    <source>
        <dbReference type="ARBA" id="ARBA00023136"/>
    </source>
</evidence>
<keyword evidence="2 7" id="KW-0812">Transmembrane</keyword>
<reference evidence="10 11" key="1">
    <citation type="submission" date="2018-06" db="EMBL/GenBank/DDBJ databases">
        <authorList>
            <consortium name="Pathogen Informatics"/>
            <person name="Doyle S."/>
        </authorList>
    </citation>
    <scope>NUCLEOTIDE SEQUENCE [LARGE SCALE GENOMIC DNA]</scope>
    <source>
        <strain evidence="10 11">NCTC10254</strain>
    </source>
</reference>
<keyword evidence="10" id="KW-0378">Hydrolase</keyword>
<dbReference type="InterPro" id="IPR003439">
    <property type="entry name" value="ABC_transporter-like_ATP-bd"/>
</dbReference>
<feature type="domain" description="ABC transporter" evidence="8">
    <location>
        <begin position="343"/>
        <end position="576"/>
    </location>
</feature>
<dbReference type="EMBL" id="UARK01000034">
    <property type="protein sequence ID" value="SPW33642.1"/>
    <property type="molecule type" value="Genomic_DNA"/>
</dbReference>
<dbReference type="SUPFAM" id="SSF90123">
    <property type="entry name" value="ABC transporter transmembrane region"/>
    <property type="match status" value="1"/>
</dbReference>
<feature type="transmembrane region" description="Helical" evidence="7">
    <location>
        <begin position="277"/>
        <end position="296"/>
    </location>
</feature>
<keyword evidence="4 10" id="KW-0067">ATP-binding</keyword>
<dbReference type="PANTHER" id="PTHR43394">
    <property type="entry name" value="ATP-DEPENDENT PERMEASE MDL1, MITOCHONDRIAL"/>
    <property type="match status" value="1"/>
</dbReference>
<dbReference type="AlphaFoldDB" id="A0A6H9XP66"/>
<dbReference type="PANTHER" id="PTHR43394:SF1">
    <property type="entry name" value="ATP-BINDING CASSETTE SUB-FAMILY B MEMBER 10, MITOCHONDRIAL"/>
    <property type="match status" value="1"/>
</dbReference>
<dbReference type="GO" id="GO:0015421">
    <property type="term" value="F:ABC-type oligopeptide transporter activity"/>
    <property type="evidence" value="ECO:0007669"/>
    <property type="project" value="TreeGrafter"/>
</dbReference>
<evidence type="ECO:0000259" key="8">
    <source>
        <dbReference type="PROSITE" id="PS50893"/>
    </source>
</evidence>
<evidence type="ECO:0000256" key="7">
    <source>
        <dbReference type="SAM" id="Phobius"/>
    </source>
</evidence>
<dbReference type="CDD" id="cd18551">
    <property type="entry name" value="ABC_6TM_LmrA_like"/>
    <property type="match status" value="1"/>
</dbReference>
<comment type="subcellular location">
    <subcellularLocation>
        <location evidence="1">Cell membrane</location>
        <topology evidence="1">Multi-pass membrane protein</topology>
    </subcellularLocation>
</comment>
<evidence type="ECO:0000256" key="1">
    <source>
        <dbReference type="ARBA" id="ARBA00004651"/>
    </source>
</evidence>
<dbReference type="Proteomes" id="UP000249886">
    <property type="component" value="Unassembled WGS sequence"/>
</dbReference>
<gene>
    <name evidence="10" type="primary">bmrA</name>
    <name evidence="10" type="ORF">NCTC10254_02424</name>
</gene>
<feature type="domain" description="ABC transmembrane type-1" evidence="9">
    <location>
        <begin position="28"/>
        <end position="308"/>
    </location>
</feature>
<keyword evidence="5 7" id="KW-1133">Transmembrane helix</keyword>
<dbReference type="InterPro" id="IPR027417">
    <property type="entry name" value="P-loop_NTPase"/>
</dbReference>
<dbReference type="RefSeq" id="WP_005525712.1">
    <property type="nucleotide sequence ID" value="NZ_CP050134.2"/>
</dbReference>
<dbReference type="GO" id="GO:0005886">
    <property type="term" value="C:plasma membrane"/>
    <property type="evidence" value="ECO:0007669"/>
    <property type="project" value="UniProtKB-SubCell"/>
</dbReference>
<name>A0A6H9XP66_9CORY</name>
<keyword evidence="3" id="KW-0547">Nucleotide-binding</keyword>
<dbReference type="SUPFAM" id="SSF52540">
    <property type="entry name" value="P-loop containing nucleoside triphosphate hydrolases"/>
    <property type="match status" value="1"/>
</dbReference>
<organism evidence="10 11">
    <name type="scientific">Corynebacterium matruchotii</name>
    <dbReference type="NCBI Taxonomy" id="43768"/>
    <lineage>
        <taxon>Bacteria</taxon>
        <taxon>Bacillati</taxon>
        <taxon>Actinomycetota</taxon>
        <taxon>Actinomycetes</taxon>
        <taxon>Mycobacteriales</taxon>
        <taxon>Corynebacteriaceae</taxon>
        <taxon>Corynebacterium</taxon>
    </lineage>
</organism>
<evidence type="ECO:0000256" key="3">
    <source>
        <dbReference type="ARBA" id="ARBA00022741"/>
    </source>
</evidence>
<dbReference type="Gene3D" id="3.40.50.300">
    <property type="entry name" value="P-loop containing nucleotide triphosphate hydrolases"/>
    <property type="match status" value="1"/>
</dbReference>
<dbReference type="Pfam" id="PF00005">
    <property type="entry name" value="ABC_tran"/>
    <property type="match status" value="1"/>
</dbReference>
<dbReference type="PROSITE" id="PS00211">
    <property type="entry name" value="ABC_TRANSPORTER_1"/>
    <property type="match status" value="1"/>
</dbReference>
<proteinExistence type="predicted"/>
<keyword evidence="6 7" id="KW-0472">Membrane</keyword>
<dbReference type="GO" id="GO:0016887">
    <property type="term" value="F:ATP hydrolysis activity"/>
    <property type="evidence" value="ECO:0007669"/>
    <property type="project" value="InterPro"/>
</dbReference>
<comment type="caution">
    <text evidence="10">The sequence shown here is derived from an EMBL/GenBank/DDBJ whole genome shotgun (WGS) entry which is preliminary data.</text>
</comment>
<evidence type="ECO:0000256" key="5">
    <source>
        <dbReference type="ARBA" id="ARBA00022989"/>
    </source>
</evidence>
<evidence type="ECO:0000313" key="10">
    <source>
        <dbReference type="EMBL" id="SPW33642.1"/>
    </source>
</evidence>
<evidence type="ECO:0000259" key="9">
    <source>
        <dbReference type="PROSITE" id="PS50929"/>
    </source>
</evidence>
<dbReference type="EC" id="3.6.3.-" evidence="10"/>
<dbReference type="SMART" id="SM00382">
    <property type="entry name" value="AAA"/>
    <property type="match status" value="1"/>
</dbReference>